<evidence type="ECO:0000313" key="7">
    <source>
        <dbReference type="EMBL" id="PYE48445.1"/>
    </source>
</evidence>
<organism evidence="7 9">
    <name type="scientific">Paenibacillus barcinonensis</name>
    <dbReference type="NCBI Taxonomy" id="198119"/>
    <lineage>
        <taxon>Bacteria</taxon>
        <taxon>Bacillati</taxon>
        <taxon>Bacillota</taxon>
        <taxon>Bacilli</taxon>
        <taxon>Bacillales</taxon>
        <taxon>Paenibacillaceae</taxon>
        <taxon>Paenibacillus</taxon>
    </lineage>
</organism>
<dbReference type="Proteomes" id="UP000247790">
    <property type="component" value="Unassembled WGS sequence"/>
</dbReference>
<keyword evidence="5 6" id="KW-0472">Membrane</keyword>
<feature type="transmembrane region" description="Helical" evidence="6">
    <location>
        <begin position="157"/>
        <end position="177"/>
    </location>
</feature>
<dbReference type="EMBL" id="QJSW01000008">
    <property type="protein sequence ID" value="PYE48445.1"/>
    <property type="molecule type" value="Genomic_DNA"/>
</dbReference>
<proteinExistence type="predicted"/>
<dbReference type="Proteomes" id="UP000509327">
    <property type="component" value="Chromosome"/>
</dbReference>
<evidence type="ECO:0000256" key="3">
    <source>
        <dbReference type="ARBA" id="ARBA00022692"/>
    </source>
</evidence>
<dbReference type="GO" id="GO:0005886">
    <property type="term" value="C:plasma membrane"/>
    <property type="evidence" value="ECO:0007669"/>
    <property type="project" value="UniProtKB-SubCell"/>
</dbReference>
<evidence type="ECO:0000313" key="8">
    <source>
        <dbReference type="EMBL" id="QKS58844.1"/>
    </source>
</evidence>
<reference evidence="7 9" key="1">
    <citation type="submission" date="2018-06" db="EMBL/GenBank/DDBJ databases">
        <title>Genomic Encyclopedia of Type Strains, Phase III (KMG-III): the genomes of soil and plant-associated and newly described type strains.</title>
        <authorList>
            <person name="Whitman W."/>
        </authorList>
    </citation>
    <scope>NUCLEOTIDE SEQUENCE [LARGE SCALE GENOMIC DNA]</scope>
    <source>
        <strain evidence="7 9">CECT 7022</strain>
    </source>
</reference>
<evidence type="ECO:0000313" key="10">
    <source>
        <dbReference type="Proteomes" id="UP000509327"/>
    </source>
</evidence>
<dbReference type="OrthoDB" id="8482265at2"/>
<feature type="transmembrane region" description="Helical" evidence="6">
    <location>
        <begin position="333"/>
        <end position="353"/>
    </location>
</feature>
<keyword evidence="10" id="KW-1185">Reference proteome</keyword>
<reference evidence="8 10" key="2">
    <citation type="submission" date="2020-06" db="EMBL/GenBank/DDBJ databases">
        <title>Complete genome of Paenibacillus barcinonensis KACC11450.</title>
        <authorList>
            <person name="Kim M."/>
            <person name="Park Y.-J."/>
            <person name="Shin J.-H."/>
        </authorList>
    </citation>
    <scope>NUCLEOTIDE SEQUENCE [LARGE SCALE GENOMIC DNA]</scope>
    <source>
        <strain evidence="8 10">KACC11450</strain>
    </source>
</reference>
<feature type="transmembrane region" description="Helical" evidence="6">
    <location>
        <begin position="87"/>
        <end position="110"/>
    </location>
</feature>
<comment type="subcellular location">
    <subcellularLocation>
        <location evidence="1">Cell membrane</location>
        <topology evidence="1">Multi-pass membrane protein</topology>
    </subcellularLocation>
</comment>
<evidence type="ECO:0000256" key="4">
    <source>
        <dbReference type="ARBA" id="ARBA00022989"/>
    </source>
</evidence>
<feature type="transmembrane region" description="Helical" evidence="6">
    <location>
        <begin position="302"/>
        <end position="321"/>
    </location>
</feature>
<evidence type="ECO:0000256" key="1">
    <source>
        <dbReference type="ARBA" id="ARBA00004651"/>
    </source>
</evidence>
<feature type="transmembrane region" description="Helical" evidence="6">
    <location>
        <begin position="21"/>
        <end position="43"/>
    </location>
</feature>
<keyword evidence="2" id="KW-1003">Cell membrane</keyword>
<evidence type="ECO:0000256" key="6">
    <source>
        <dbReference type="SAM" id="Phobius"/>
    </source>
</evidence>
<accession>A0A2V4VPR4</accession>
<gene>
    <name evidence="7" type="ORF">DFQ00_10835</name>
    <name evidence="8" type="ORF">HUB98_23220</name>
</gene>
<name>A0A2V4VPR4_PAEBA</name>
<dbReference type="PANTHER" id="PTHR30250">
    <property type="entry name" value="PST FAMILY PREDICTED COLANIC ACID TRANSPORTER"/>
    <property type="match status" value="1"/>
</dbReference>
<dbReference type="PANTHER" id="PTHR30250:SF11">
    <property type="entry name" value="O-ANTIGEN TRANSPORTER-RELATED"/>
    <property type="match status" value="1"/>
</dbReference>
<keyword evidence="4 6" id="KW-1133">Transmembrane helix</keyword>
<dbReference type="InterPro" id="IPR002797">
    <property type="entry name" value="Polysacc_synth"/>
</dbReference>
<keyword evidence="3 6" id="KW-0812">Transmembrane</keyword>
<feature type="transmembrane region" description="Helical" evidence="6">
    <location>
        <begin position="183"/>
        <end position="201"/>
    </location>
</feature>
<dbReference type="Pfam" id="PF01943">
    <property type="entry name" value="Polysacc_synt"/>
    <property type="match status" value="1"/>
</dbReference>
<sequence length="454" mass="50680">MSIAISKGHRPQSMIKTILMTSIINILIMGITTITSILTARAFGAEGKGELAAILFWPGFLTNLATLGLPTSLIYHIKKNKDLTPMYTGIGFMIQIPVSIIIGIITWFGISSWLSNYSADVIYIAKVYILSLTPVFLLAGVLAATAQGTEKFHIFNLARLFAVLINLCGLLLLWLSGTLSLERAILVSFMSHAVVLVFYCYTLRMHISTRMKQFQIRSKLYLFSFAGRVSGVELFNTLYNQFDKIIILALLTPRDFGLYSVVYALSRMFNVIQTAIANVIFPKAAGLEKERVFSLVGRSFRSSMVLMIIIVIPSLFIGRYLMGLLYGKEFLEASFVFYLLSLECIVAGGAGILASSFNALGRPEIILVGQVTSVSVMIFLFFYITPTLGLNGVGITLLVGSIIRMFVSMLALKMICKIPLKQIMYDKGDFEFLRERLYEKNILKRNRNIKNVMK</sequence>
<feature type="transmembrane region" description="Helical" evidence="6">
    <location>
        <begin position="122"/>
        <end position="145"/>
    </location>
</feature>
<dbReference type="InterPro" id="IPR050833">
    <property type="entry name" value="Poly_Biosynth_Transport"/>
</dbReference>
<evidence type="ECO:0000256" key="5">
    <source>
        <dbReference type="ARBA" id="ARBA00023136"/>
    </source>
</evidence>
<dbReference type="RefSeq" id="WP_110897123.1">
    <property type="nucleotide sequence ID" value="NZ_QJSW01000008.1"/>
</dbReference>
<dbReference type="AlphaFoldDB" id="A0A2V4VPR4"/>
<feature type="transmembrane region" description="Helical" evidence="6">
    <location>
        <begin position="55"/>
        <end position="75"/>
    </location>
</feature>
<protein>
    <submittedName>
        <fullName evidence="7">O-antigen/teichoic acid export membrane protein</fullName>
    </submittedName>
    <submittedName>
        <fullName evidence="8">Oligosaccharide flippase family protein</fullName>
    </submittedName>
</protein>
<feature type="transmembrane region" description="Helical" evidence="6">
    <location>
        <begin position="365"/>
        <end position="384"/>
    </location>
</feature>
<dbReference type="EMBL" id="CP054614">
    <property type="protein sequence ID" value="QKS58844.1"/>
    <property type="molecule type" value="Genomic_DNA"/>
</dbReference>
<evidence type="ECO:0000256" key="2">
    <source>
        <dbReference type="ARBA" id="ARBA00022475"/>
    </source>
</evidence>
<feature type="transmembrane region" description="Helical" evidence="6">
    <location>
        <begin position="390"/>
        <end position="412"/>
    </location>
</feature>
<evidence type="ECO:0000313" key="9">
    <source>
        <dbReference type="Proteomes" id="UP000247790"/>
    </source>
</evidence>